<comment type="caution">
    <text evidence="1">The sequence shown here is derived from an EMBL/GenBank/DDBJ whole genome shotgun (WGS) entry which is preliminary data.</text>
</comment>
<reference evidence="1 2" key="1">
    <citation type="journal article" date="2021" name="Elife">
        <title>Chloroplast acquisition without the gene transfer in kleptoplastic sea slugs, Plakobranchus ocellatus.</title>
        <authorList>
            <person name="Maeda T."/>
            <person name="Takahashi S."/>
            <person name="Yoshida T."/>
            <person name="Shimamura S."/>
            <person name="Takaki Y."/>
            <person name="Nagai Y."/>
            <person name="Toyoda A."/>
            <person name="Suzuki Y."/>
            <person name="Arimoto A."/>
            <person name="Ishii H."/>
            <person name="Satoh N."/>
            <person name="Nishiyama T."/>
            <person name="Hasebe M."/>
            <person name="Maruyama T."/>
            <person name="Minagawa J."/>
            <person name="Obokata J."/>
            <person name="Shigenobu S."/>
        </authorList>
    </citation>
    <scope>NUCLEOTIDE SEQUENCE [LARGE SCALE GENOMIC DNA]</scope>
</reference>
<protein>
    <submittedName>
        <fullName evidence="1">Uncharacterized protein</fullName>
    </submittedName>
</protein>
<name>A0AAV4IAQ3_9GAST</name>
<evidence type="ECO:0000313" key="2">
    <source>
        <dbReference type="Proteomes" id="UP000762676"/>
    </source>
</evidence>
<dbReference type="AlphaFoldDB" id="A0AAV4IAQ3"/>
<accession>A0AAV4IAQ3</accession>
<dbReference type="EMBL" id="BMAT01013178">
    <property type="protein sequence ID" value="GFS07125.1"/>
    <property type="molecule type" value="Genomic_DNA"/>
</dbReference>
<sequence length="224" mass="25303">MQLLRSGPTGYELSSFHITRIRCGRLRTGSCPMARFLVSHGVFPCERVYMIIQNQVSFQGLRPGVFRAEYASCEMGLTVHWSCWWSRLGSQAEQASDVSGAGPTSWCAARLAGDLDTPPPHSHHKFGSSQCVLIEGIDSNPKHFSNITGFWFQSRSTKCSGYLPRFICVVRIFYLAFCQTQSWAWYAKNKKKIKIVHAQGKMTPKDLRFPTRSNALTSSQNIRE</sequence>
<gene>
    <name evidence="1" type="ORF">ElyMa_006562600</name>
</gene>
<evidence type="ECO:0000313" key="1">
    <source>
        <dbReference type="EMBL" id="GFS07125.1"/>
    </source>
</evidence>
<organism evidence="1 2">
    <name type="scientific">Elysia marginata</name>
    <dbReference type="NCBI Taxonomy" id="1093978"/>
    <lineage>
        <taxon>Eukaryota</taxon>
        <taxon>Metazoa</taxon>
        <taxon>Spiralia</taxon>
        <taxon>Lophotrochozoa</taxon>
        <taxon>Mollusca</taxon>
        <taxon>Gastropoda</taxon>
        <taxon>Heterobranchia</taxon>
        <taxon>Euthyneura</taxon>
        <taxon>Panpulmonata</taxon>
        <taxon>Sacoglossa</taxon>
        <taxon>Placobranchoidea</taxon>
        <taxon>Plakobranchidae</taxon>
        <taxon>Elysia</taxon>
    </lineage>
</organism>
<keyword evidence="2" id="KW-1185">Reference proteome</keyword>
<proteinExistence type="predicted"/>
<dbReference type="Proteomes" id="UP000762676">
    <property type="component" value="Unassembled WGS sequence"/>
</dbReference>